<organism evidence="1 2">
    <name type="scientific">Peribacillus asahii</name>
    <dbReference type="NCBI Taxonomy" id="228899"/>
    <lineage>
        <taxon>Bacteria</taxon>
        <taxon>Bacillati</taxon>
        <taxon>Bacillota</taxon>
        <taxon>Bacilli</taxon>
        <taxon>Bacillales</taxon>
        <taxon>Bacillaceae</taxon>
        <taxon>Peribacillus</taxon>
    </lineage>
</organism>
<sequence>MNIREYYQKTAKACFCVAWISLLLAIIFFVCHLLQLFKGDLLIFVIPIIIFSVLHFFYFRTYDKRVEKLGDKPMQTSGQLLSIDHVLVVFMPAPTLRMLLFDSKGLLLGEVRDQNMRWFMWLIPNVVSLLLPKRFILLDSDGQVRAKYHTRAGLTNSMTIYNADDEIIGGYRENWKDSLIKIKGIIYKGNQSEWIAVESKANLYSLQLKTIDKKNVASFQEGWMPVEWAKRFELNTPIITFSSIITEQERVIVLGFLAAVLHHRDH</sequence>
<dbReference type="OrthoDB" id="2924197at2"/>
<dbReference type="EMBL" id="CP026095">
    <property type="protein sequence ID" value="AZV43806.1"/>
    <property type="molecule type" value="Genomic_DNA"/>
</dbReference>
<dbReference type="AlphaFoldDB" id="A0A3Q9RPK3"/>
<protein>
    <submittedName>
        <fullName evidence="1">Uncharacterized protein</fullName>
    </submittedName>
</protein>
<dbReference type="Proteomes" id="UP000283095">
    <property type="component" value="Chromosome"/>
</dbReference>
<name>A0A3Q9RPK3_9BACI</name>
<dbReference type="KEGG" id="pasa:BAOM_3197"/>
<reference evidence="1 2" key="1">
    <citation type="submission" date="2018-01" db="EMBL/GenBank/DDBJ databases">
        <title>Bacillus asahii Genome sequencing and assembly.</title>
        <authorList>
            <person name="Jiang H."/>
            <person name="Feng Y."/>
            <person name="Zhao F."/>
            <person name="Lin X."/>
        </authorList>
    </citation>
    <scope>NUCLEOTIDE SEQUENCE [LARGE SCALE GENOMIC DNA]</scope>
    <source>
        <strain evidence="1 2">OM18</strain>
    </source>
</reference>
<accession>A0A3Q9RPK3</accession>
<dbReference type="RefSeq" id="WP_127760914.1">
    <property type="nucleotide sequence ID" value="NZ_CP026095.1"/>
</dbReference>
<gene>
    <name evidence="1" type="ORF">BAOM_3197</name>
</gene>
<evidence type="ECO:0000313" key="1">
    <source>
        <dbReference type="EMBL" id="AZV43806.1"/>
    </source>
</evidence>
<proteinExistence type="predicted"/>
<evidence type="ECO:0000313" key="2">
    <source>
        <dbReference type="Proteomes" id="UP000283095"/>
    </source>
</evidence>